<gene>
    <name evidence="1" type="ORF">AJAP_03590</name>
</gene>
<dbReference type="KEGG" id="aja:AJAP_03590"/>
<dbReference type="AlphaFoldDB" id="A0A075ULB0"/>
<evidence type="ECO:0000313" key="1">
    <source>
        <dbReference type="EMBL" id="AIG73643.1"/>
    </source>
</evidence>
<evidence type="ECO:0000313" key="2">
    <source>
        <dbReference type="Proteomes" id="UP000028492"/>
    </source>
</evidence>
<protein>
    <recommendedName>
        <fullName evidence="3">YceI family protein</fullName>
    </recommendedName>
</protein>
<dbReference type="RefSeq" id="WP_038508138.1">
    <property type="nucleotide sequence ID" value="NZ_CP008953.1"/>
</dbReference>
<proteinExistence type="predicted"/>
<dbReference type="EMBL" id="CP008953">
    <property type="protein sequence ID" value="AIG73643.1"/>
    <property type="molecule type" value="Genomic_DNA"/>
</dbReference>
<dbReference type="HOGENOM" id="CLU_1718517_0_0_11"/>
<keyword evidence="2" id="KW-1185">Reference proteome</keyword>
<name>A0A075ULB0_9PSEU</name>
<dbReference type="eggNOG" id="ENOG502ZDUT">
    <property type="taxonomic scope" value="Bacteria"/>
</dbReference>
<evidence type="ECO:0008006" key="3">
    <source>
        <dbReference type="Google" id="ProtNLM"/>
    </source>
</evidence>
<organism evidence="1 2">
    <name type="scientific">Amycolatopsis japonica</name>
    <dbReference type="NCBI Taxonomy" id="208439"/>
    <lineage>
        <taxon>Bacteria</taxon>
        <taxon>Bacillati</taxon>
        <taxon>Actinomycetota</taxon>
        <taxon>Actinomycetes</taxon>
        <taxon>Pseudonocardiales</taxon>
        <taxon>Pseudonocardiaceae</taxon>
        <taxon>Amycolatopsis</taxon>
        <taxon>Amycolatopsis japonica group</taxon>
    </lineage>
</organism>
<reference evidence="1 2" key="1">
    <citation type="journal article" date="2014" name="J. Biotechnol.">
        <title>Complete genome sequence of the actinobacterium Amycolatopsis japonica MG417-CF17(T) (=DSM 44213T) producing (S,S)-N,N'-ethylenediaminedisuccinic acid.</title>
        <authorList>
            <person name="Stegmann E."/>
            <person name="Albersmeier A."/>
            <person name="Spohn M."/>
            <person name="Gert H."/>
            <person name="Weber T."/>
            <person name="Wohlleben W."/>
            <person name="Kalinowski J."/>
            <person name="Ruckert C."/>
        </authorList>
    </citation>
    <scope>NUCLEOTIDE SEQUENCE [LARGE SCALE GENOMIC DNA]</scope>
    <source>
        <strain evidence="2">MG417-CF17 (DSM 44213)</strain>
    </source>
</reference>
<dbReference type="STRING" id="208439.AJAP_03590"/>
<dbReference type="Proteomes" id="UP000028492">
    <property type="component" value="Chromosome"/>
</dbReference>
<sequence length="152" mass="17391">MSDTELLPAPAGTGRTLRPDRCVVEPSLRFLRFPLARARFTATAGYLDVSEDPALFVELDVPSVRTYPWPLKYLIRHDARVLTFTSGEFVVEGRRVRIDGWIGDRPLVLSGELRPVDEEGIVLWAKGILPRPRRAPWYVRRVHVEIAIEFVR</sequence>
<accession>A0A075ULB0</accession>